<feature type="domain" description="Methyltransferase" evidence="1">
    <location>
        <begin position="43"/>
        <end position="129"/>
    </location>
</feature>
<reference evidence="3" key="1">
    <citation type="journal article" date="2019" name="Int. J. Syst. Evol. Microbiol.">
        <title>The Global Catalogue of Microorganisms (GCM) 10K type strain sequencing project: providing services to taxonomists for standard genome sequencing and annotation.</title>
        <authorList>
            <consortium name="The Broad Institute Genomics Platform"/>
            <consortium name="The Broad Institute Genome Sequencing Center for Infectious Disease"/>
            <person name="Wu L."/>
            <person name="Ma J."/>
        </authorList>
    </citation>
    <scope>NUCLEOTIDE SEQUENCE [LARGE SCALE GENOMIC DNA]</scope>
    <source>
        <strain evidence="3">JCM 16898</strain>
    </source>
</reference>
<keyword evidence="3" id="KW-1185">Reference proteome</keyword>
<evidence type="ECO:0000259" key="1">
    <source>
        <dbReference type="Pfam" id="PF13649"/>
    </source>
</evidence>
<accession>A0ABP6YHE4</accession>
<evidence type="ECO:0000313" key="2">
    <source>
        <dbReference type="EMBL" id="GAA3582425.1"/>
    </source>
</evidence>
<name>A0ABP6YHE4_9PSEU</name>
<proteinExistence type="predicted"/>
<sequence length="247" mass="26917">MTTVDSSGYAPEWLRLREPADAAARAGSLAARLPAGTETVIRDLGCGTGSMTRWLAGRLPLPQHWILHDRDPLLLEIAVSNLPARVTAEARTGDLTQLSDFTQTTLVTASALLDLLTAQEVRRLVNACVEAGCPALLTLSVTGDVEITPAEPADGALLEAFNDHQRRESRLGPDAAVFAVREFESRGWTVHTRHSPWRLGSTQDALIRAWYHGFTTAAREQNRRLPVPGERTITAVTVHHLDLLALP</sequence>
<organism evidence="2 3">
    <name type="scientific">Amycolatopsis ultiminotia</name>
    <dbReference type="NCBI Taxonomy" id="543629"/>
    <lineage>
        <taxon>Bacteria</taxon>
        <taxon>Bacillati</taxon>
        <taxon>Actinomycetota</taxon>
        <taxon>Actinomycetes</taxon>
        <taxon>Pseudonocardiales</taxon>
        <taxon>Pseudonocardiaceae</taxon>
        <taxon>Amycolatopsis</taxon>
    </lineage>
</organism>
<dbReference type="InterPro" id="IPR041698">
    <property type="entry name" value="Methyltransf_25"/>
</dbReference>
<evidence type="ECO:0000313" key="3">
    <source>
        <dbReference type="Proteomes" id="UP001500689"/>
    </source>
</evidence>
<dbReference type="SUPFAM" id="SSF53335">
    <property type="entry name" value="S-adenosyl-L-methionine-dependent methyltransferases"/>
    <property type="match status" value="1"/>
</dbReference>
<dbReference type="InterPro" id="IPR029063">
    <property type="entry name" value="SAM-dependent_MTases_sf"/>
</dbReference>
<dbReference type="Pfam" id="PF13649">
    <property type="entry name" value="Methyltransf_25"/>
    <property type="match status" value="1"/>
</dbReference>
<comment type="caution">
    <text evidence="2">The sequence shown here is derived from an EMBL/GenBank/DDBJ whole genome shotgun (WGS) entry which is preliminary data.</text>
</comment>
<dbReference type="EMBL" id="BAAAZN010000027">
    <property type="protein sequence ID" value="GAA3582425.1"/>
    <property type="molecule type" value="Genomic_DNA"/>
</dbReference>
<protein>
    <recommendedName>
        <fullName evidence="1">Methyltransferase domain-containing protein</fullName>
    </recommendedName>
</protein>
<dbReference type="Proteomes" id="UP001500689">
    <property type="component" value="Unassembled WGS sequence"/>
</dbReference>
<dbReference type="Gene3D" id="3.40.50.150">
    <property type="entry name" value="Vaccinia Virus protein VP39"/>
    <property type="match status" value="1"/>
</dbReference>
<gene>
    <name evidence="2" type="ORF">GCM10022222_78990</name>
</gene>
<dbReference type="RefSeq" id="WP_344868558.1">
    <property type="nucleotide sequence ID" value="NZ_BAAAZN010000027.1"/>
</dbReference>